<proteinExistence type="inferred from homology"/>
<dbReference type="GO" id="GO:0003677">
    <property type="term" value="F:DNA binding"/>
    <property type="evidence" value="ECO:0007669"/>
    <property type="project" value="UniProtKB-UniRule"/>
</dbReference>
<keyword evidence="8 11" id="KW-0460">Magnesium</keyword>
<keyword evidence="14" id="KW-1185">Reference proteome</keyword>
<evidence type="ECO:0000256" key="11">
    <source>
        <dbReference type="HAMAP-Rule" id="MF_01438"/>
    </source>
</evidence>
<dbReference type="PANTHER" id="PTHR34185:SF3">
    <property type="entry name" value="DNA INTEGRITY SCANNING PROTEIN DISA"/>
    <property type="match status" value="1"/>
</dbReference>
<dbReference type="GO" id="GO:0106408">
    <property type="term" value="F:diadenylate cyclase activity"/>
    <property type="evidence" value="ECO:0007669"/>
    <property type="project" value="UniProtKB-EC"/>
</dbReference>
<name>A0A2T0B803_9CLOT</name>
<dbReference type="PROSITE" id="PS51794">
    <property type="entry name" value="DAC"/>
    <property type="match status" value="1"/>
</dbReference>
<evidence type="ECO:0000256" key="8">
    <source>
        <dbReference type="ARBA" id="ARBA00022842"/>
    </source>
</evidence>
<dbReference type="GO" id="GO:0004016">
    <property type="term" value="F:adenylate cyclase activity"/>
    <property type="evidence" value="ECO:0007669"/>
    <property type="project" value="TreeGrafter"/>
</dbReference>
<feature type="binding site" evidence="11">
    <location>
        <begin position="104"/>
        <end position="108"/>
    </location>
    <ligand>
        <name>ATP</name>
        <dbReference type="ChEBI" id="CHEBI:30616"/>
    </ligand>
</feature>
<dbReference type="InterPro" id="IPR036888">
    <property type="entry name" value="DNA_integrity_DisA_N_sf"/>
</dbReference>
<evidence type="ECO:0000256" key="10">
    <source>
        <dbReference type="ARBA" id="ARBA00023204"/>
    </source>
</evidence>
<evidence type="ECO:0000256" key="1">
    <source>
        <dbReference type="ARBA" id="ARBA00000877"/>
    </source>
</evidence>
<evidence type="ECO:0000256" key="4">
    <source>
        <dbReference type="ARBA" id="ARBA00022695"/>
    </source>
</evidence>
<dbReference type="Gene3D" id="1.20.1260.110">
    <property type="entry name" value="DNA integrity scanning linker region"/>
    <property type="match status" value="1"/>
</dbReference>
<dbReference type="EC" id="2.7.7.85" evidence="11"/>
<evidence type="ECO:0000256" key="5">
    <source>
        <dbReference type="ARBA" id="ARBA00022741"/>
    </source>
</evidence>
<evidence type="ECO:0000259" key="12">
    <source>
        <dbReference type="PROSITE" id="PS51794"/>
    </source>
</evidence>
<dbReference type="InterPro" id="IPR050338">
    <property type="entry name" value="DisA"/>
</dbReference>
<evidence type="ECO:0000256" key="9">
    <source>
        <dbReference type="ARBA" id="ARBA00023125"/>
    </source>
</evidence>
<comment type="function">
    <text evidence="11">Participates in a DNA-damage check-point that is active prior to asymmetric division when DNA is damaged. DisA forms globular foci that rapidly scan along the chromosomes during sporulation, searching for lesions. When a lesion is present, DisA pauses at the lesion site. This triggers a cellular response that culminates in a temporary block in sporulation initiation.</text>
</comment>
<keyword evidence="6 11" id="KW-0227">DNA damage</keyword>
<evidence type="ECO:0000313" key="13">
    <source>
        <dbReference type="EMBL" id="PRR80020.1"/>
    </source>
</evidence>
<dbReference type="GO" id="GO:0006281">
    <property type="term" value="P:DNA repair"/>
    <property type="evidence" value="ECO:0007669"/>
    <property type="project" value="UniProtKB-UniRule"/>
</dbReference>
<dbReference type="Pfam" id="PF02457">
    <property type="entry name" value="DAC"/>
    <property type="match status" value="1"/>
</dbReference>
<evidence type="ECO:0000256" key="6">
    <source>
        <dbReference type="ARBA" id="ARBA00022763"/>
    </source>
</evidence>
<comment type="similarity">
    <text evidence="11">Belongs to the DisA family.</text>
</comment>
<sequence length="357" mass="40514">MRLEKDKELMNILKIMAPGTSLRDGLENILRAKTGGLIVLGDSEQIVNLVDGGFVINAEYSPSYIYELAKMDGAIVISSDLKRIIRVNAQLMPDSSIPTFETGTRHRTADRMAKQTGTIVIAISQRRNIITVYKGSIKYVLRDSSIILGRANQALQTLEKYVAVLDRVVNNLNILEFQDLVTLFDVMTAIQRTEMVMRIVGEIERYICELGNEGRLISMQLNELIKSVEQDEILLIRDYCETYMDYNEVYKQIQCLSSEELLNLDLISKNLGYVGVPLVDTLISPRGYRMLNKIPRIPSTVIENLVKNFKELKAVIEASYEQLDKVEGIGEARAKAIKNGLRRLSEQIMMDKHQTYK</sequence>
<keyword evidence="5 11" id="KW-0547">Nucleotide-binding</keyword>
<comment type="function">
    <text evidence="11">Has also diadenylate cyclase activity, catalyzing the condensation of 2 ATP molecules into cyclic di-AMP (c-di-AMP). c-di-AMP acts as a signaling molecule that couples DNA integrity with progression of sporulation. The rise in c-di-AMP level generated by DisA while scanning the chromosome, operates as a positive signal that advances sporulation; upon encountering a lesion, the DisA focus arrests at the damaged site and halts c-di-AMP synthesis.</text>
</comment>
<dbReference type="Gene3D" id="3.40.1700.10">
    <property type="entry name" value="DNA integrity scanning protein, DisA, N-terminal domain"/>
    <property type="match status" value="1"/>
</dbReference>
<dbReference type="HAMAP" id="MF_01438">
    <property type="entry name" value="DisA"/>
    <property type="match status" value="1"/>
</dbReference>
<accession>A0A2T0B803</accession>
<comment type="cofactor">
    <cofactor evidence="2 11">
        <name>Mg(2+)</name>
        <dbReference type="ChEBI" id="CHEBI:18420"/>
    </cofactor>
</comment>
<dbReference type="SUPFAM" id="SSF143597">
    <property type="entry name" value="YojJ-like"/>
    <property type="match status" value="1"/>
</dbReference>
<dbReference type="Pfam" id="PF10635">
    <property type="entry name" value="DisA-linker"/>
    <property type="match status" value="1"/>
</dbReference>
<dbReference type="FunFam" id="3.40.1700.10:FF:000001">
    <property type="entry name" value="DNA integrity scanning protein DisA"/>
    <property type="match status" value="1"/>
</dbReference>
<feature type="binding site" evidence="11">
    <location>
        <position position="91"/>
    </location>
    <ligand>
        <name>ATP</name>
        <dbReference type="ChEBI" id="CHEBI:30616"/>
    </ligand>
</feature>
<dbReference type="Gene3D" id="1.10.150.20">
    <property type="entry name" value="5' to 3' exonuclease, C-terminal subdomain"/>
    <property type="match status" value="1"/>
</dbReference>
<dbReference type="InterPro" id="IPR003390">
    <property type="entry name" value="DNA_integrity_scan_DisA_N"/>
</dbReference>
<evidence type="ECO:0000256" key="2">
    <source>
        <dbReference type="ARBA" id="ARBA00001946"/>
    </source>
</evidence>
<dbReference type="Proteomes" id="UP000239706">
    <property type="component" value="Unassembled WGS sequence"/>
</dbReference>
<evidence type="ECO:0000256" key="3">
    <source>
        <dbReference type="ARBA" id="ARBA00022679"/>
    </source>
</evidence>
<comment type="subunit">
    <text evidence="11">Homooctamer.</text>
</comment>
<protein>
    <recommendedName>
        <fullName evidence="11">DNA integrity scanning protein DisA</fullName>
    </recommendedName>
    <alternativeName>
        <fullName evidence="11">Cyclic di-AMP synthase</fullName>
        <shortName evidence="11">c-di-AMP synthase</shortName>
    </alternativeName>
    <alternativeName>
        <fullName evidence="11">Diadenylate cyclase</fullName>
        <ecNumber evidence="11">2.7.7.85</ecNumber>
    </alternativeName>
</protein>
<dbReference type="SUPFAM" id="SSF47781">
    <property type="entry name" value="RuvA domain 2-like"/>
    <property type="match status" value="1"/>
</dbReference>
<evidence type="ECO:0000313" key="14">
    <source>
        <dbReference type="Proteomes" id="UP000239706"/>
    </source>
</evidence>
<evidence type="ECO:0000256" key="7">
    <source>
        <dbReference type="ARBA" id="ARBA00022840"/>
    </source>
</evidence>
<dbReference type="InterPro" id="IPR010994">
    <property type="entry name" value="RuvA_2-like"/>
</dbReference>
<keyword evidence="10 11" id="KW-0234">DNA repair</keyword>
<reference evidence="13 14" key="1">
    <citation type="submission" date="2018-03" db="EMBL/GenBank/DDBJ databases">
        <title>Genome sequence of Clostridium liquoris DSM 100320.</title>
        <authorList>
            <person name="Poehlein A."/>
            <person name="Daniel R."/>
        </authorList>
    </citation>
    <scope>NUCLEOTIDE SEQUENCE [LARGE SCALE GENOMIC DNA]</scope>
    <source>
        <strain evidence="13 14">DSM 100320</strain>
    </source>
</reference>
<dbReference type="InterPro" id="IPR018906">
    <property type="entry name" value="DNA_integrity_scan_DisA_link"/>
</dbReference>
<feature type="binding site" evidence="11">
    <location>
        <position position="73"/>
    </location>
    <ligand>
        <name>ATP</name>
        <dbReference type="ChEBI" id="CHEBI:30616"/>
    </ligand>
</feature>
<keyword evidence="7 11" id="KW-0067">ATP-binding</keyword>
<dbReference type="InterPro" id="IPR023763">
    <property type="entry name" value="DNA_integrity_scanning_protein"/>
</dbReference>
<gene>
    <name evidence="13" type="primary">disA_2</name>
    <name evidence="11" type="synonym">disA</name>
    <name evidence="13" type="ORF">CLLI_05860</name>
</gene>
<feature type="domain" description="DAC" evidence="12">
    <location>
        <begin position="6"/>
        <end position="144"/>
    </location>
</feature>
<comment type="caution">
    <text evidence="13">The sequence shown here is derived from an EMBL/GenBank/DDBJ whole genome shotgun (WGS) entry which is preliminary data.</text>
</comment>
<dbReference type="NCBIfam" id="NF010009">
    <property type="entry name" value="PRK13482.1"/>
    <property type="match status" value="1"/>
</dbReference>
<keyword evidence="4 11" id="KW-0548">Nucleotidyltransferase</keyword>
<keyword evidence="3 11" id="KW-0808">Transferase</keyword>
<dbReference type="Pfam" id="PF00633">
    <property type="entry name" value="HHH"/>
    <property type="match status" value="1"/>
</dbReference>
<dbReference type="OrthoDB" id="41841at2"/>
<comment type="catalytic activity">
    <reaction evidence="1 11">
        <text>2 ATP = 3',3'-c-di-AMP + 2 diphosphate</text>
        <dbReference type="Rhea" id="RHEA:35655"/>
        <dbReference type="ChEBI" id="CHEBI:30616"/>
        <dbReference type="ChEBI" id="CHEBI:33019"/>
        <dbReference type="ChEBI" id="CHEBI:71500"/>
        <dbReference type="EC" id="2.7.7.85"/>
    </reaction>
</comment>
<organism evidence="13 14">
    <name type="scientific">Clostridium liquoris</name>
    <dbReference type="NCBI Taxonomy" id="1289519"/>
    <lineage>
        <taxon>Bacteria</taxon>
        <taxon>Bacillati</taxon>
        <taxon>Bacillota</taxon>
        <taxon>Clostridia</taxon>
        <taxon>Eubacteriales</taxon>
        <taxon>Clostridiaceae</taxon>
        <taxon>Clostridium</taxon>
    </lineage>
</organism>
<keyword evidence="9 11" id="KW-0238">DNA-binding</keyword>
<dbReference type="EMBL" id="PVXO01000010">
    <property type="protein sequence ID" value="PRR80020.1"/>
    <property type="molecule type" value="Genomic_DNA"/>
</dbReference>
<dbReference type="InterPro" id="IPR000445">
    <property type="entry name" value="HhH_motif"/>
</dbReference>
<dbReference type="GO" id="GO:0005524">
    <property type="term" value="F:ATP binding"/>
    <property type="evidence" value="ECO:0007669"/>
    <property type="project" value="UniProtKB-UniRule"/>
</dbReference>
<dbReference type="PANTHER" id="PTHR34185">
    <property type="entry name" value="DIADENYLATE CYCLASE"/>
    <property type="match status" value="1"/>
</dbReference>
<dbReference type="AlphaFoldDB" id="A0A2T0B803"/>
<dbReference type="RefSeq" id="WP_106062761.1">
    <property type="nucleotide sequence ID" value="NZ_PVXO01000010.1"/>
</dbReference>
<dbReference type="FunFam" id="1.10.150.20:FF:000023">
    <property type="entry name" value="DNA integrity scanning protein DisA"/>
    <property type="match status" value="1"/>
</dbReference>
<dbReference type="InterPro" id="IPR038331">
    <property type="entry name" value="DisA_sf"/>
</dbReference>